<organism evidence="2 3">
    <name type="scientific">Mycoplasma feriruminatoris</name>
    <dbReference type="NCBI Taxonomy" id="1179777"/>
    <lineage>
        <taxon>Bacteria</taxon>
        <taxon>Bacillati</taxon>
        <taxon>Mycoplasmatota</taxon>
        <taxon>Mollicutes</taxon>
        <taxon>Mycoplasmataceae</taxon>
        <taxon>Mycoplasma</taxon>
    </lineage>
</organism>
<evidence type="ECO:0000256" key="1">
    <source>
        <dbReference type="SAM" id="SignalP"/>
    </source>
</evidence>
<dbReference type="RefSeq" id="WP_278300419.1">
    <property type="nucleotide sequence ID" value="NZ_CP113499.1"/>
</dbReference>
<reference evidence="2" key="1">
    <citation type="submission" date="2022-11" db="EMBL/GenBank/DDBJ databases">
        <title>Comparative genomic analysis of Mycoplasma feriruminatoris and the Mycoplasma mycoides cluster.</title>
        <authorList>
            <person name="Baby V."/>
            <person name="Ambroset C."/>
            <person name="Gaurivaud P."/>
            <person name="Boury C."/>
            <person name="Guichoux E."/>
            <person name="Lartigue C."/>
            <person name="Tardy F."/>
            <person name="Sirand-Pugnet P."/>
        </authorList>
    </citation>
    <scope>NUCLEOTIDE SEQUENCE</scope>
    <source>
        <strain evidence="2">L15407</strain>
    </source>
</reference>
<feature type="chain" id="PRO_5042885081" evidence="1">
    <location>
        <begin position="22"/>
        <end position="740"/>
    </location>
</feature>
<name>A0AAQ3DN08_9MOLU</name>
<keyword evidence="2" id="KW-0449">Lipoprotein</keyword>
<gene>
    <name evidence="2" type="ORF">MFERI15407_00180</name>
</gene>
<dbReference type="Proteomes" id="UP001178740">
    <property type="component" value="Chromosome"/>
</dbReference>
<accession>A0AAQ3DN08</accession>
<protein>
    <submittedName>
        <fullName evidence="2">Lipoprotein</fullName>
    </submittedName>
</protein>
<dbReference type="NCBIfam" id="NF045981">
    <property type="entry name" value="MSC0775_fam_LP"/>
    <property type="match status" value="1"/>
</dbReference>
<dbReference type="Gene3D" id="2.70.70.10">
    <property type="entry name" value="Glucose Permease (Domain IIA)"/>
    <property type="match status" value="1"/>
</dbReference>
<feature type="signal peptide" evidence="1">
    <location>
        <begin position="1"/>
        <end position="21"/>
    </location>
</feature>
<dbReference type="PROSITE" id="PS51257">
    <property type="entry name" value="PROKAR_LIPOPROTEIN"/>
    <property type="match status" value="1"/>
</dbReference>
<evidence type="ECO:0000313" key="3">
    <source>
        <dbReference type="Proteomes" id="UP001178740"/>
    </source>
</evidence>
<evidence type="ECO:0000313" key="2">
    <source>
        <dbReference type="EMBL" id="WFQ94940.1"/>
    </source>
</evidence>
<sequence length="740" mass="85326">MIKKKLFIPLLSTLVIVPALAVVSCKNPMSNTQNLKEKIYLNYSLKTENEKKEFENYNQINMLSEINQYFTKHDHSDELVKFTHGASGETVEFNNIMKNNYASKYMKFDEVKFKEIIKDKFNLSDSFLNRLKFEVDYTNISRDYGNNFDIIFPIRVKLPLISHNNFKYQDGLFIEQTFNFKVKNVKASGSEKINTIKIKPVYDQLIKFKEKNNFTATVKSVSEETKKLVDEWGIHQLDSKQLGSIFEVKTEEFDKPMKDNKQNLEFKKTITDIDLSDPSLKFNEGFLKLRLSVRSKEEIKEDKKKNKKEVVAGAETGITYFVKFEFDKNDPFWKQLKLDELIKVNTIKYTETNTDFTNLDKNNLLVKAKSDFIKDIKIKCIDKTTDYRNSKLLLEILTNESSNNVTSLHKKIGVGKYTDLYSADFTKNNIQAPNFATERLTQENLKSINKDFFKQFDSELFSGGYARSRGFYGEKVKTPKFMHIGEDYIANDFQPVVMPYDGEIIAAYELTTNVPFEGVGTVLVAKIPVQNLSWSPKEKEIYLNDNKTHIYVSFLHLDAQRTLNNKNLEWSAETAQLGDKRTVKVVKSVTPQNPKKVSKGTVIGYLGNNASNGGWMSHAHINLYTNRPSYLSENYFSSKTTRAPLDDKRVQIYTANISNKTFSQIGNIGVEFGIDGQVYKVDPKTGKEDKSMKLDEIPLYLPRLSMLGYEKTKGYANPNLMYKLRDDRTVSFSVKEVNKL</sequence>
<keyword evidence="1" id="KW-0732">Signal</keyword>
<dbReference type="AlphaFoldDB" id="A0AAQ3DN08"/>
<dbReference type="InterPro" id="IPR011055">
    <property type="entry name" value="Dup_hybrid_motif"/>
</dbReference>
<proteinExistence type="predicted"/>
<dbReference type="EMBL" id="CP113499">
    <property type="protein sequence ID" value="WFQ94940.1"/>
    <property type="molecule type" value="Genomic_DNA"/>
</dbReference>